<evidence type="ECO:0008006" key="5">
    <source>
        <dbReference type="Google" id="ProtNLM"/>
    </source>
</evidence>
<feature type="non-terminal residue" evidence="3">
    <location>
        <position position="1"/>
    </location>
</feature>
<protein>
    <recommendedName>
        <fullName evidence="5">Hydrophobic seed protein domain-containing protein</fullName>
    </recommendedName>
</protein>
<feature type="chain" id="PRO_5023883615" description="Hydrophobic seed protein domain-containing protein" evidence="2">
    <location>
        <begin position="20"/>
        <end position="125"/>
    </location>
</feature>
<feature type="signal peptide" evidence="2">
    <location>
        <begin position="1"/>
        <end position="19"/>
    </location>
</feature>
<keyword evidence="4" id="KW-1185">Reference proteome</keyword>
<feature type="compositionally biased region" description="Basic and acidic residues" evidence="1">
    <location>
        <begin position="47"/>
        <end position="59"/>
    </location>
</feature>
<dbReference type="AlphaFoldDB" id="A0A5J9VET9"/>
<evidence type="ECO:0000313" key="3">
    <source>
        <dbReference type="EMBL" id="TVU33927.1"/>
    </source>
</evidence>
<keyword evidence="2" id="KW-0732">Signal</keyword>
<gene>
    <name evidence="3" type="ORF">EJB05_15743</name>
</gene>
<dbReference type="EMBL" id="RWGY01000009">
    <property type="protein sequence ID" value="TVU33927.1"/>
    <property type="molecule type" value="Genomic_DNA"/>
</dbReference>
<name>A0A5J9VET9_9POAL</name>
<evidence type="ECO:0000313" key="4">
    <source>
        <dbReference type="Proteomes" id="UP000324897"/>
    </source>
</evidence>
<sequence length="125" mass="12714">MKAATTTMLLLAAVVVTAAMSPPDAVDHQPSAAGGIAAGTLRGGSHHNRDNNDGHRSSEDENSPLTKLALCVSTCGSDVAKCIMTKCYEPLAKGKGNPVMVPLCLLGCTTDVMSCASGCPNNIAN</sequence>
<feature type="region of interest" description="Disordered" evidence="1">
    <location>
        <begin position="24"/>
        <end position="64"/>
    </location>
</feature>
<evidence type="ECO:0000256" key="2">
    <source>
        <dbReference type="SAM" id="SignalP"/>
    </source>
</evidence>
<dbReference type="Proteomes" id="UP000324897">
    <property type="component" value="Unassembled WGS sequence"/>
</dbReference>
<dbReference type="OrthoDB" id="667692at2759"/>
<comment type="caution">
    <text evidence="3">The sequence shown here is derived from an EMBL/GenBank/DDBJ whole genome shotgun (WGS) entry which is preliminary data.</text>
</comment>
<reference evidence="3 4" key="1">
    <citation type="journal article" date="2019" name="Sci. Rep.">
        <title>A high-quality genome of Eragrostis curvula grass provides insights into Poaceae evolution and supports new strategies to enhance forage quality.</title>
        <authorList>
            <person name="Carballo J."/>
            <person name="Santos B.A.C.M."/>
            <person name="Zappacosta D."/>
            <person name="Garbus I."/>
            <person name="Selva J.P."/>
            <person name="Gallo C.A."/>
            <person name="Diaz A."/>
            <person name="Albertini E."/>
            <person name="Caccamo M."/>
            <person name="Echenique V."/>
        </authorList>
    </citation>
    <scope>NUCLEOTIDE SEQUENCE [LARGE SCALE GENOMIC DNA]</scope>
    <source>
        <strain evidence="4">cv. Victoria</strain>
        <tissue evidence="3">Leaf</tissue>
    </source>
</reference>
<proteinExistence type="predicted"/>
<organism evidence="3 4">
    <name type="scientific">Eragrostis curvula</name>
    <name type="common">weeping love grass</name>
    <dbReference type="NCBI Taxonomy" id="38414"/>
    <lineage>
        <taxon>Eukaryota</taxon>
        <taxon>Viridiplantae</taxon>
        <taxon>Streptophyta</taxon>
        <taxon>Embryophyta</taxon>
        <taxon>Tracheophyta</taxon>
        <taxon>Spermatophyta</taxon>
        <taxon>Magnoliopsida</taxon>
        <taxon>Liliopsida</taxon>
        <taxon>Poales</taxon>
        <taxon>Poaceae</taxon>
        <taxon>PACMAD clade</taxon>
        <taxon>Chloridoideae</taxon>
        <taxon>Eragrostideae</taxon>
        <taxon>Eragrostidinae</taxon>
        <taxon>Eragrostis</taxon>
    </lineage>
</organism>
<evidence type="ECO:0000256" key="1">
    <source>
        <dbReference type="SAM" id="MobiDB-lite"/>
    </source>
</evidence>
<dbReference type="Gramene" id="TVU33927">
    <property type="protein sequence ID" value="TVU33927"/>
    <property type="gene ID" value="EJB05_15743"/>
</dbReference>
<accession>A0A5J9VET9</accession>